<feature type="compositionally biased region" description="Polar residues" evidence="1">
    <location>
        <begin position="145"/>
        <end position="158"/>
    </location>
</feature>
<dbReference type="Proteomes" id="UP000001542">
    <property type="component" value="Unassembled WGS sequence"/>
</dbReference>
<keyword evidence="3" id="KW-1185">Reference proteome</keyword>
<evidence type="ECO:0000256" key="1">
    <source>
        <dbReference type="SAM" id="MobiDB-lite"/>
    </source>
</evidence>
<evidence type="ECO:0000313" key="2">
    <source>
        <dbReference type="EMBL" id="EAY16094.1"/>
    </source>
</evidence>
<gene>
    <name evidence="2" type="ORF">TVAG_278600</name>
</gene>
<dbReference type="eggNOG" id="ENOG502SXWW">
    <property type="taxonomic scope" value="Eukaryota"/>
</dbReference>
<dbReference type="VEuPathDB" id="TrichDB:TVAG_278600"/>
<proteinExistence type="predicted"/>
<dbReference type="VEuPathDB" id="TrichDB:TVAGG3_0352780"/>
<feature type="region of interest" description="Disordered" evidence="1">
    <location>
        <begin position="485"/>
        <end position="509"/>
    </location>
</feature>
<evidence type="ECO:0000313" key="3">
    <source>
        <dbReference type="Proteomes" id="UP000001542"/>
    </source>
</evidence>
<feature type="region of interest" description="Disordered" evidence="1">
    <location>
        <begin position="1"/>
        <end position="219"/>
    </location>
</feature>
<feature type="compositionally biased region" description="Polar residues" evidence="1">
    <location>
        <begin position="108"/>
        <end position="121"/>
    </location>
</feature>
<dbReference type="PANTHER" id="PTHR36929">
    <property type="entry name" value="ATTACHMENT SUBUNIT, PUTATIVE-RELATED"/>
    <property type="match status" value="1"/>
</dbReference>
<name>A2DUA1_TRIV3</name>
<organism evidence="2 3">
    <name type="scientific">Trichomonas vaginalis (strain ATCC PRA-98 / G3)</name>
    <dbReference type="NCBI Taxonomy" id="412133"/>
    <lineage>
        <taxon>Eukaryota</taxon>
        <taxon>Metamonada</taxon>
        <taxon>Parabasalia</taxon>
        <taxon>Trichomonadida</taxon>
        <taxon>Trichomonadidae</taxon>
        <taxon>Trichomonas</taxon>
    </lineage>
</organism>
<protein>
    <submittedName>
        <fullName evidence="2">Uncharacterized protein</fullName>
    </submittedName>
</protein>
<dbReference type="VEuPathDB" id="TrichDB:TVAGG3_0633490"/>
<reference evidence="2" key="1">
    <citation type="submission" date="2006-10" db="EMBL/GenBank/DDBJ databases">
        <authorList>
            <person name="Amadeo P."/>
            <person name="Zhao Q."/>
            <person name="Wortman J."/>
            <person name="Fraser-Liggett C."/>
            <person name="Carlton J."/>
        </authorList>
    </citation>
    <scope>NUCLEOTIDE SEQUENCE</scope>
    <source>
        <strain evidence="2">G3</strain>
    </source>
</reference>
<feature type="compositionally biased region" description="Acidic residues" evidence="1">
    <location>
        <begin position="489"/>
        <end position="503"/>
    </location>
</feature>
<dbReference type="AlphaFoldDB" id="A2DUA1"/>
<feature type="compositionally biased region" description="Polar residues" evidence="1">
    <location>
        <begin position="7"/>
        <end position="16"/>
    </location>
</feature>
<feature type="compositionally biased region" description="Low complexity" evidence="1">
    <location>
        <begin position="48"/>
        <end position="70"/>
    </location>
</feature>
<feature type="compositionally biased region" description="Polar residues" evidence="1">
    <location>
        <begin position="71"/>
        <end position="84"/>
    </location>
</feature>
<accession>A2DUA1</accession>
<sequence>MEGRKNVANNSSTTSAVKVPTTYVSPFSKPLRPPIIPKQLPHTIQDKLSNNLSSSSSQNTTETSETVVQTAPEQVSHSSTIQDKLSNNLSSSSSQNTTETSETVVQTAPEQVSHSSTIQDKLSNNLSSSSSQNTTETSETVVQTAPEQVSHSSTIQDKLSNNLSSSSSQNTTETSETVVQTAPEQVSHSSTIQDKLSNNLSSSSSQNTTETSETDLQPIEQDIVSQTTSMLTRAQFQDLISLEQYSSNEIQSDDCNLSLPESIQRKYAMKRLKLLYKLLNNWGVEDNTDYSEMFNKVIESLKPIENDIKNPGVLVDLFASKLPVTTNLIATQAIEQFILCFPKQYRQHLRETRIGKFQLVYPTTYNYYEEANEYGELSFHFTLSVPEGEEKAIYHVQSLAGCEGKPHIITTVAIDKPARVEDDVLFASIAGFGMGEPIPISHFTEYSAQHFQNVEFVFYDHQKFLLTKPKKQFVSIFVAGHVADKEPSDTDYEEEEEEEENDSDVVLIE</sequence>
<feature type="compositionally biased region" description="Low complexity" evidence="1">
    <location>
        <begin position="159"/>
        <end position="181"/>
    </location>
</feature>
<reference evidence="2" key="2">
    <citation type="journal article" date="2007" name="Science">
        <title>Draft genome sequence of the sexually transmitted pathogen Trichomonas vaginalis.</title>
        <authorList>
            <person name="Carlton J.M."/>
            <person name="Hirt R.P."/>
            <person name="Silva J.C."/>
            <person name="Delcher A.L."/>
            <person name="Schatz M."/>
            <person name="Zhao Q."/>
            <person name="Wortman J.R."/>
            <person name="Bidwell S.L."/>
            <person name="Alsmark U.C.M."/>
            <person name="Besteiro S."/>
            <person name="Sicheritz-Ponten T."/>
            <person name="Noel C.J."/>
            <person name="Dacks J.B."/>
            <person name="Foster P.G."/>
            <person name="Simillion C."/>
            <person name="Van de Peer Y."/>
            <person name="Miranda-Saavedra D."/>
            <person name="Barton G.J."/>
            <person name="Westrop G.D."/>
            <person name="Mueller S."/>
            <person name="Dessi D."/>
            <person name="Fiori P.L."/>
            <person name="Ren Q."/>
            <person name="Paulsen I."/>
            <person name="Zhang H."/>
            <person name="Bastida-Corcuera F.D."/>
            <person name="Simoes-Barbosa A."/>
            <person name="Brown M.T."/>
            <person name="Hayes R.D."/>
            <person name="Mukherjee M."/>
            <person name="Okumura C.Y."/>
            <person name="Schneider R."/>
            <person name="Smith A.J."/>
            <person name="Vanacova S."/>
            <person name="Villalvazo M."/>
            <person name="Haas B.J."/>
            <person name="Pertea M."/>
            <person name="Feldblyum T.V."/>
            <person name="Utterback T.R."/>
            <person name="Shu C.L."/>
            <person name="Osoegawa K."/>
            <person name="de Jong P.J."/>
            <person name="Hrdy I."/>
            <person name="Horvathova L."/>
            <person name="Zubacova Z."/>
            <person name="Dolezal P."/>
            <person name="Malik S.B."/>
            <person name="Logsdon J.M. Jr."/>
            <person name="Henze K."/>
            <person name="Gupta A."/>
            <person name="Wang C.C."/>
            <person name="Dunne R.L."/>
            <person name="Upcroft J.A."/>
            <person name="Upcroft P."/>
            <person name="White O."/>
            <person name="Salzberg S.L."/>
            <person name="Tang P."/>
            <person name="Chiu C.-H."/>
            <person name="Lee Y.-S."/>
            <person name="Embley T.M."/>
            <person name="Coombs G.H."/>
            <person name="Mottram J.C."/>
            <person name="Tachezy J."/>
            <person name="Fraser-Liggett C.M."/>
            <person name="Johnson P.J."/>
        </authorList>
    </citation>
    <scope>NUCLEOTIDE SEQUENCE [LARGE SCALE GENOMIC DNA]</scope>
    <source>
        <strain evidence="2">G3</strain>
    </source>
</reference>
<feature type="compositionally biased region" description="Polar residues" evidence="1">
    <location>
        <begin position="182"/>
        <end position="195"/>
    </location>
</feature>
<dbReference type="InParanoid" id="A2DUA1"/>
<feature type="compositionally biased region" description="Low complexity" evidence="1">
    <location>
        <begin position="122"/>
        <end position="144"/>
    </location>
</feature>
<dbReference type="EMBL" id="DS113247">
    <property type="protein sequence ID" value="EAY16094.1"/>
    <property type="molecule type" value="Genomic_DNA"/>
</dbReference>
<feature type="compositionally biased region" description="Low complexity" evidence="1">
    <location>
        <begin position="196"/>
        <end position="211"/>
    </location>
</feature>
<dbReference type="PANTHER" id="PTHR36929:SF5">
    <property type="entry name" value="BLR6751 PROTEIN"/>
    <property type="match status" value="1"/>
</dbReference>
<feature type="compositionally biased region" description="Low complexity" evidence="1">
    <location>
        <begin position="85"/>
        <end position="107"/>
    </location>
</feature>